<comment type="caution">
    <text evidence="2">The sequence shown here is derived from an EMBL/GenBank/DDBJ whole genome shotgun (WGS) entry which is preliminary data.</text>
</comment>
<keyword evidence="3" id="KW-1185">Reference proteome</keyword>
<evidence type="ECO:0000256" key="1">
    <source>
        <dbReference type="SAM" id="Phobius"/>
    </source>
</evidence>
<keyword evidence="1" id="KW-0812">Transmembrane</keyword>
<feature type="transmembrane region" description="Helical" evidence="1">
    <location>
        <begin position="12"/>
        <end position="30"/>
    </location>
</feature>
<dbReference type="Proteomes" id="UP000281431">
    <property type="component" value="Unassembled WGS sequence"/>
</dbReference>
<reference evidence="2 3" key="1">
    <citation type="submission" date="2018-10" db="EMBL/GenBank/DDBJ databases">
        <title>Natrarchaeobius chitinivorans gen. nov., sp. nov., and Natrarchaeobius haloalkaliphilus sp. nov., alkaliphilic, chitin-utilizing haloarchaea from hypersaline alkaline lakes.</title>
        <authorList>
            <person name="Sorokin D.Y."/>
            <person name="Elcheninov A.G."/>
            <person name="Kostrikina N.A."/>
            <person name="Bale N.J."/>
            <person name="Sinninghe Damste J.S."/>
            <person name="Khijniak T.V."/>
            <person name="Kublanov I.V."/>
            <person name="Toshchakov S.V."/>
        </authorList>
    </citation>
    <scope>NUCLEOTIDE SEQUENCE [LARGE SCALE GENOMIC DNA]</scope>
    <source>
        <strain evidence="2 3">AArcht7</strain>
    </source>
</reference>
<organism evidence="2 3">
    <name type="scientific">Natrarchaeobius chitinivorans</name>
    <dbReference type="NCBI Taxonomy" id="1679083"/>
    <lineage>
        <taxon>Archaea</taxon>
        <taxon>Methanobacteriati</taxon>
        <taxon>Methanobacteriota</taxon>
        <taxon>Stenosarchaea group</taxon>
        <taxon>Halobacteria</taxon>
        <taxon>Halobacteriales</taxon>
        <taxon>Natrialbaceae</taxon>
        <taxon>Natrarchaeobius</taxon>
    </lineage>
</organism>
<evidence type="ECO:0000313" key="3">
    <source>
        <dbReference type="Proteomes" id="UP000281431"/>
    </source>
</evidence>
<sequence>MSPAPAPTDAAILWIAGLGVVVLAGLLVGWRRRTTGSRRALANELDDRLAESIPTGTASHLERSPTVRRLAVADVDVEDGSTETFVPVVRVALGTSDRPGTELALEYVAEVIETIHPVFRERDERVDRYDVEFTFGPGGLVVSGECRRVSVPADLADRLLEDERYRAFDLHRDVDRDDGETATLWGRCLEY</sequence>
<dbReference type="OrthoDB" id="200669at2157"/>
<proteinExistence type="predicted"/>
<evidence type="ECO:0000313" key="2">
    <source>
        <dbReference type="EMBL" id="RQH03306.1"/>
    </source>
</evidence>
<gene>
    <name evidence="2" type="ORF">EA472_01620</name>
</gene>
<protein>
    <submittedName>
        <fullName evidence="2">Uncharacterized protein</fullName>
    </submittedName>
</protein>
<accession>A0A3N6PU77</accession>
<dbReference type="EMBL" id="REFZ01000001">
    <property type="protein sequence ID" value="RQH03306.1"/>
    <property type="molecule type" value="Genomic_DNA"/>
</dbReference>
<keyword evidence="1" id="KW-0472">Membrane</keyword>
<keyword evidence="1" id="KW-1133">Transmembrane helix</keyword>
<name>A0A3N6PU77_NATCH</name>
<dbReference type="AlphaFoldDB" id="A0A3N6PU77"/>